<comment type="caution">
    <text evidence="1">The sequence shown here is derived from an EMBL/GenBank/DDBJ whole genome shotgun (WGS) entry which is preliminary data.</text>
</comment>
<keyword evidence="2" id="KW-1185">Reference proteome</keyword>
<protein>
    <recommendedName>
        <fullName evidence="3">Flagellar protein FlbD</fullName>
    </recommendedName>
</protein>
<name>A0A4Q9GNV9_9HYPH</name>
<evidence type="ECO:0008006" key="3">
    <source>
        <dbReference type="Google" id="ProtNLM"/>
    </source>
</evidence>
<organism evidence="1 2">
    <name type="scientific">Hansschlegelia quercus</name>
    <dbReference type="NCBI Taxonomy" id="2528245"/>
    <lineage>
        <taxon>Bacteria</taxon>
        <taxon>Pseudomonadati</taxon>
        <taxon>Pseudomonadota</taxon>
        <taxon>Alphaproteobacteria</taxon>
        <taxon>Hyphomicrobiales</taxon>
        <taxon>Methylopilaceae</taxon>
        <taxon>Hansschlegelia</taxon>
    </lineage>
</organism>
<evidence type="ECO:0000313" key="2">
    <source>
        <dbReference type="Proteomes" id="UP000291613"/>
    </source>
</evidence>
<gene>
    <name evidence="1" type="ORF">EYR15_03435</name>
</gene>
<dbReference type="Proteomes" id="UP000291613">
    <property type="component" value="Unassembled WGS sequence"/>
</dbReference>
<evidence type="ECO:0000313" key="1">
    <source>
        <dbReference type="EMBL" id="TBN55201.1"/>
    </source>
</evidence>
<dbReference type="EMBL" id="SIUB01000001">
    <property type="protein sequence ID" value="TBN55201.1"/>
    <property type="molecule type" value="Genomic_DNA"/>
</dbReference>
<dbReference type="AlphaFoldDB" id="A0A4Q9GNV9"/>
<sequence>MAKLIEVKSLGGMNFVRPDRVIAVQTSATGSTVIVMEGGAVVNSSETTTIVAARLSAAEAER</sequence>
<accession>A0A4Q9GNV9</accession>
<proteinExistence type="predicted"/>
<reference evidence="1 2" key="1">
    <citation type="submission" date="2019-02" db="EMBL/GenBank/DDBJ databases">
        <title>Hansschlegelia quercus sp. nov., a novel methylotrophic bacterium from buds of oak (Quercus robur L.).</title>
        <authorList>
            <person name="Agafonova N.V."/>
            <person name="Kaparullina E.N."/>
            <person name="Grouzdev D.S."/>
            <person name="Doronina N.V."/>
        </authorList>
    </citation>
    <scope>NUCLEOTIDE SEQUENCE [LARGE SCALE GENOMIC DNA]</scope>
    <source>
        <strain evidence="1 2">Dub</strain>
    </source>
</reference>
<dbReference type="OrthoDB" id="8455738at2"/>
<dbReference type="RefSeq" id="WP_131001452.1">
    <property type="nucleotide sequence ID" value="NZ_JBHSZR010000002.1"/>
</dbReference>